<comment type="caution">
    <text evidence="8">The sequence shown here is derived from an EMBL/GenBank/DDBJ whole genome shotgun (WGS) entry which is preliminary data.</text>
</comment>
<keyword evidence="5" id="KW-0998">Cell outer membrane</keyword>
<dbReference type="InterPro" id="IPR011990">
    <property type="entry name" value="TPR-like_helical_dom_sf"/>
</dbReference>
<proteinExistence type="inferred from homology"/>
<dbReference type="CDD" id="cd08977">
    <property type="entry name" value="SusD"/>
    <property type="match status" value="1"/>
</dbReference>
<comment type="subcellular location">
    <subcellularLocation>
        <location evidence="1">Cell outer membrane</location>
    </subcellularLocation>
</comment>
<dbReference type="GO" id="GO:0009279">
    <property type="term" value="C:cell outer membrane"/>
    <property type="evidence" value="ECO:0007669"/>
    <property type="project" value="UniProtKB-SubCell"/>
</dbReference>
<evidence type="ECO:0000256" key="1">
    <source>
        <dbReference type="ARBA" id="ARBA00004442"/>
    </source>
</evidence>
<evidence type="ECO:0000256" key="3">
    <source>
        <dbReference type="ARBA" id="ARBA00022729"/>
    </source>
</evidence>
<evidence type="ECO:0000313" key="8">
    <source>
        <dbReference type="EMBL" id="TDO19298.1"/>
    </source>
</evidence>
<evidence type="ECO:0000256" key="4">
    <source>
        <dbReference type="ARBA" id="ARBA00023136"/>
    </source>
</evidence>
<feature type="domain" description="SusD-like N-terminal" evidence="7">
    <location>
        <begin position="98"/>
        <end position="236"/>
    </location>
</feature>
<organism evidence="8 9">
    <name type="scientific">Pedobacter duraquae</name>
    <dbReference type="NCBI Taxonomy" id="425511"/>
    <lineage>
        <taxon>Bacteria</taxon>
        <taxon>Pseudomonadati</taxon>
        <taxon>Bacteroidota</taxon>
        <taxon>Sphingobacteriia</taxon>
        <taxon>Sphingobacteriales</taxon>
        <taxon>Sphingobacteriaceae</taxon>
        <taxon>Pedobacter</taxon>
    </lineage>
</organism>
<evidence type="ECO:0000313" key="9">
    <source>
        <dbReference type="Proteomes" id="UP000295499"/>
    </source>
</evidence>
<dbReference type="Gene3D" id="1.25.40.390">
    <property type="match status" value="1"/>
</dbReference>
<comment type="similarity">
    <text evidence="2">Belongs to the SusD family.</text>
</comment>
<evidence type="ECO:0000259" key="7">
    <source>
        <dbReference type="Pfam" id="PF14322"/>
    </source>
</evidence>
<dbReference type="PROSITE" id="PS51257">
    <property type="entry name" value="PROKAR_LIPOPROTEIN"/>
    <property type="match status" value="1"/>
</dbReference>
<dbReference type="Pfam" id="PF14322">
    <property type="entry name" value="SusD-like_3"/>
    <property type="match status" value="1"/>
</dbReference>
<keyword evidence="3" id="KW-0732">Signal</keyword>
<dbReference type="AlphaFoldDB" id="A0A4R6ICR1"/>
<feature type="domain" description="RagB/SusD" evidence="6">
    <location>
        <begin position="350"/>
        <end position="486"/>
    </location>
</feature>
<keyword evidence="4" id="KW-0472">Membrane</keyword>
<dbReference type="InterPro" id="IPR012944">
    <property type="entry name" value="SusD_RagB_dom"/>
</dbReference>
<accession>A0A4R6ICR1</accession>
<dbReference type="EMBL" id="SNWM01000007">
    <property type="protein sequence ID" value="TDO19298.1"/>
    <property type="molecule type" value="Genomic_DNA"/>
</dbReference>
<name>A0A4R6ICR1_9SPHI</name>
<sequence length="486" mass="53324">MKNNFKKFGFLLAGVLAVSSCKKEYLETLPTADVSGETVFATTKGAQVALEGTYRMMYTSYTNHGNFGQKSYEIVSDLMGTDIVLHAQGYGWFNTDYQYTANASAADAGRSERIWYYYYTLINNANRIIANIDNATGTPAEREDIKGQALAIRAHSYFYLVNFFQQTYKGNETKPGVPLYTTPTSVGNPRGTVQQDYTQILADLKQAETLLTGKAQTVKSHISVAVTQGIIARVALQMEDYATARDYAKKARGTIAPMSGATYNAGFSSTTNTEWMWGLTVNIEQATIYASYFSHMDNTASGYAGLGSYKKITKALYDQIPATDARKTAFKAPGTTGLPDYTILKFRKPSASTWDGDYLLMRAGEMYLIEAEASARLGDDANALAVLTTLVKTKNPSYAFAGTGTALLNEILLQRRIELYGEGFQLNDIKRLKQGLVRPTGAGNHGAPNFDAVTYTLPDASPKFLMRIPQSEINTNKSFTAADQNP</sequence>
<reference evidence="8 9" key="1">
    <citation type="submission" date="2019-03" db="EMBL/GenBank/DDBJ databases">
        <title>Genomic Encyclopedia of Archaeal and Bacterial Type Strains, Phase II (KMG-II): from individual species to whole genera.</title>
        <authorList>
            <person name="Goeker M."/>
        </authorList>
    </citation>
    <scope>NUCLEOTIDE SEQUENCE [LARGE SCALE GENOMIC DNA]</scope>
    <source>
        <strain evidence="8 9">DSM 19034</strain>
    </source>
</reference>
<dbReference type="Pfam" id="PF07980">
    <property type="entry name" value="SusD_RagB"/>
    <property type="match status" value="1"/>
</dbReference>
<dbReference type="SUPFAM" id="SSF48452">
    <property type="entry name" value="TPR-like"/>
    <property type="match status" value="1"/>
</dbReference>
<dbReference type="InterPro" id="IPR033985">
    <property type="entry name" value="SusD-like_N"/>
</dbReference>
<gene>
    <name evidence="8" type="ORF">CLV32_4537</name>
</gene>
<evidence type="ECO:0000259" key="6">
    <source>
        <dbReference type="Pfam" id="PF07980"/>
    </source>
</evidence>
<evidence type="ECO:0000256" key="2">
    <source>
        <dbReference type="ARBA" id="ARBA00006275"/>
    </source>
</evidence>
<dbReference type="Proteomes" id="UP000295499">
    <property type="component" value="Unassembled WGS sequence"/>
</dbReference>
<evidence type="ECO:0000256" key="5">
    <source>
        <dbReference type="ARBA" id="ARBA00023237"/>
    </source>
</evidence>
<keyword evidence="9" id="KW-1185">Reference proteome</keyword>
<dbReference type="RefSeq" id="WP_166642003.1">
    <property type="nucleotide sequence ID" value="NZ_SNWM01000007.1"/>
</dbReference>
<protein>
    <submittedName>
        <fullName evidence="8">SusD-like starch-binding protein associating with outer membrane</fullName>
    </submittedName>
</protein>